<comment type="catalytic activity">
    <reaction evidence="1 10">
        <text>UDP-alpha-D-glucose = UDP-alpha-D-galactose</text>
        <dbReference type="Rhea" id="RHEA:22168"/>
        <dbReference type="ChEBI" id="CHEBI:58885"/>
        <dbReference type="ChEBI" id="CHEBI:66914"/>
        <dbReference type="EC" id="5.1.3.2"/>
    </reaction>
</comment>
<evidence type="ECO:0000256" key="2">
    <source>
        <dbReference type="ARBA" id="ARBA00001911"/>
    </source>
</evidence>
<evidence type="ECO:0000313" key="13">
    <source>
        <dbReference type="Proteomes" id="UP000252355"/>
    </source>
</evidence>
<evidence type="ECO:0000256" key="1">
    <source>
        <dbReference type="ARBA" id="ARBA00000083"/>
    </source>
</evidence>
<dbReference type="CDD" id="cd05247">
    <property type="entry name" value="UDP_G4E_1_SDR_e"/>
    <property type="match status" value="1"/>
</dbReference>
<dbReference type="InterPro" id="IPR001509">
    <property type="entry name" value="Epimerase_deHydtase"/>
</dbReference>
<evidence type="ECO:0000313" key="12">
    <source>
        <dbReference type="EMBL" id="RCK74066.1"/>
    </source>
</evidence>
<dbReference type="UniPathway" id="UPA00214"/>
<name>A0A367Z7C7_9BACT</name>
<dbReference type="Gene3D" id="3.90.25.10">
    <property type="entry name" value="UDP-galactose 4-epimerase, domain 1"/>
    <property type="match status" value="1"/>
</dbReference>
<evidence type="ECO:0000256" key="8">
    <source>
        <dbReference type="ARBA" id="ARBA00023235"/>
    </source>
</evidence>
<evidence type="ECO:0000256" key="6">
    <source>
        <dbReference type="ARBA" id="ARBA00018569"/>
    </source>
</evidence>
<evidence type="ECO:0000259" key="11">
    <source>
        <dbReference type="Pfam" id="PF01370"/>
    </source>
</evidence>
<evidence type="ECO:0000256" key="3">
    <source>
        <dbReference type="ARBA" id="ARBA00004947"/>
    </source>
</evidence>
<evidence type="ECO:0000256" key="9">
    <source>
        <dbReference type="ARBA" id="ARBA00023277"/>
    </source>
</evidence>
<comment type="pathway">
    <text evidence="3 10">Carbohydrate metabolism; galactose metabolism.</text>
</comment>
<keyword evidence="7 10" id="KW-0520">NAD</keyword>
<comment type="caution">
    <text evidence="12">The sequence shown here is derived from an EMBL/GenBank/DDBJ whole genome shotgun (WGS) entry which is preliminary data.</text>
</comment>
<comment type="cofactor">
    <cofactor evidence="2 10">
        <name>NAD(+)</name>
        <dbReference type="ChEBI" id="CHEBI:57540"/>
    </cofactor>
</comment>
<accession>A0A367Z7C7</accession>
<keyword evidence="9 10" id="KW-0119">Carbohydrate metabolism</keyword>
<dbReference type="InterPro" id="IPR005886">
    <property type="entry name" value="UDP_G4E"/>
</dbReference>
<dbReference type="PANTHER" id="PTHR43725">
    <property type="entry name" value="UDP-GLUCOSE 4-EPIMERASE"/>
    <property type="match status" value="1"/>
</dbReference>
<dbReference type="GO" id="GO:0033499">
    <property type="term" value="P:galactose catabolic process via UDP-galactose, Leloir pathway"/>
    <property type="evidence" value="ECO:0007669"/>
    <property type="project" value="TreeGrafter"/>
</dbReference>
<evidence type="ECO:0000256" key="4">
    <source>
        <dbReference type="ARBA" id="ARBA00007637"/>
    </source>
</evidence>
<dbReference type="AlphaFoldDB" id="A0A367Z7C7"/>
<dbReference type="InterPro" id="IPR036291">
    <property type="entry name" value="NAD(P)-bd_dom_sf"/>
</dbReference>
<proteinExistence type="inferred from homology"/>
<gene>
    <name evidence="12" type="ORF">OZSIB_1078</name>
</gene>
<sequence>MTSKTTETILVTGGAGFIGSHTCKALAQAGMVPVTLDNLVNGHRSAVKWGPLTVGDINDHACLARVMRQYQPTAVIHFAAYASVGESMTDPGKYYRNNMAGSLSLLEAMRDFGVKDLVFSSTAAVYGIPSRSPIPEDHPLNPINPYGWSKLMMERMMRDFAAAHGLRFIALRYFNAAGGDPSSEIGERHDPETHLIPLVLDAAMGRRANVTIFGHDYPTLDGSCIRDYIHVSDLADAHLRALHYLRAGGKEQAFNLGTGQGYSVKEVVAAVQRITNKKVPAVIGPRREGDPPELVADPTRARLILDWTPTRSSLDTIITHAWNFRRKT</sequence>
<dbReference type="SUPFAM" id="SSF51735">
    <property type="entry name" value="NAD(P)-binding Rossmann-fold domains"/>
    <property type="match status" value="1"/>
</dbReference>
<organism evidence="12 13">
    <name type="scientific">Candidatus Ozemobacter sibiricus</name>
    <dbReference type="NCBI Taxonomy" id="2268124"/>
    <lineage>
        <taxon>Bacteria</taxon>
        <taxon>Candidatus Ozemobacteria</taxon>
        <taxon>Candidatus Ozemobacterales</taxon>
        <taxon>Candidatus Ozemobacteraceae</taxon>
        <taxon>Candidatus Ozemobacter</taxon>
    </lineage>
</organism>
<dbReference type="Proteomes" id="UP000252355">
    <property type="component" value="Unassembled WGS sequence"/>
</dbReference>
<evidence type="ECO:0000256" key="10">
    <source>
        <dbReference type="RuleBase" id="RU366046"/>
    </source>
</evidence>
<dbReference type="PANTHER" id="PTHR43725:SF53">
    <property type="entry name" value="UDP-ARABINOSE 4-EPIMERASE 1"/>
    <property type="match status" value="1"/>
</dbReference>
<keyword evidence="8 10" id="KW-0413">Isomerase</keyword>
<reference evidence="12 13" key="1">
    <citation type="submission" date="2018-05" db="EMBL/GenBank/DDBJ databases">
        <title>A metagenomic window into the 2 km-deep terrestrial subsurface aquifer revealed taxonomically and functionally diverse microbial community comprising novel uncultured bacterial lineages.</title>
        <authorList>
            <person name="Kadnikov V.V."/>
            <person name="Mardanov A.V."/>
            <person name="Beletsky A.V."/>
            <person name="Banks D."/>
            <person name="Pimenov N.V."/>
            <person name="Frank Y.A."/>
            <person name="Karnachuk O.V."/>
            <person name="Ravin N.V."/>
        </authorList>
    </citation>
    <scope>NUCLEOTIDE SEQUENCE [LARGE SCALE GENOMIC DNA]</scope>
    <source>
        <strain evidence="12">BY5</strain>
    </source>
</reference>
<dbReference type="EMBL" id="QOQW01000047">
    <property type="protein sequence ID" value="RCK74066.1"/>
    <property type="molecule type" value="Genomic_DNA"/>
</dbReference>
<protein>
    <recommendedName>
        <fullName evidence="6 10">UDP-glucose 4-epimerase</fullName>
        <ecNumber evidence="5 10">5.1.3.2</ecNumber>
    </recommendedName>
</protein>
<comment type="subunit">
    <text evidence="10">Homodimer.</text>
</comment>
<dbReference type="GO" id="GO:0003978">
    <property type="term" value="F:UDP-glucose 4-epimerase activity"/>
    <property type="evidence" value="ECO:0007669"/>
    <property type="project" value="UniProtKB-UniRule"/>
</dbReference>
<dbReference type="Gene3D" id="3.40.50.720">
    <property type="entry name" value="NAD(P)-binding Rossmann-like Domain"/>
    <property type="match status" value="1"/>
</dbReference>
<dbReference type="Pfam" id="PF01370">
    <property type="entry name" value="Epimerase"/>
    <property type="match status" value="1"/>
</dbReference>
<dbReference type="NCBIfam" id="TIGR01179">
    <property type="entry name" value="galE"/>
    <property type="match status" value="1"/>
</dbReference>
<feature type="domain" description="NAD-dependent epimerase/dehydratase" evidence="11">
    <location>
        <begin position="9"/>
        <end position="257"/>
    </location>
</feature>
<dbReference type="EC" id="5.1.3.2" evidence="5 10"/>
<comment type="similarity">
    <text evidence="4 10">Belongs to the NAD(P)-dependent epimerase/dehydratase family.</text>
</comment>
<evidence type="ECO:0000256" key="7">
    <source>
        <dbReference type="ARBA" id="ARBA00023027"/>
    </source>
</evidence>
<evidence type="ECO:0000256" key="5">
    <source>
        <dbReference type="ARBA" id="ARBA00013189"/>
    </source>
</evidence>